<proteinExistence type="inferred from homology"/>
<evidence type="ECO:0000256" key="1">
    <source>
        <dbReference type="ARBA" id="ARBA00009199"/>
    </source>
</evidence>
<dbReference type="OrthoDB" id="4018502at2759"/>
<dbReference type="Gene3D" id="3.90.1300.10">
    <property type="entry name" value="Amidase signature (AS) domain"/>
    <property type="match status" value="1"/>
</dbReference>
<dbReference type="KEGG" id="pic:PICST_33055"/>
<dbReference type="STRING" id="322104.A3LY55"/>
<dbReference type="RefSeq" id="XP_001385606.1">
    <property type="nucleotide sequence ID" value="XM_001385569.1"/>
</dbReference>
<keyword evidence="3" id="KW-1185">Reference proteome</keyword>
<dbReference type="SUPFAM" id="SSF75304">
    <property type="entry name" value="Amidase signature (AS) enzymes"/>
    <property type="match status" value="1"/>
</dbReference>
<dbReference type="OMA" id="KARYLDW"/>
<sequence>MNAIIEIEHFQQNVNDAVKRFESKNMKYTSDDKMLTEKEFNITKAPIHSLLNKISTGHWTATETLIAFVKRAIINQEITSITYGIEQAIYRAQYLDKYHRKNGTTMGPLHGLPIARSQMESFYEMYGGITSDWGNVTVDSLNLAVSLEDHTSSKSSLRSGRTMVHTNFASRELRPQFKI</sequence>
<gene>
    <name evidence="2" type="ORF">PICST_33055</name>
</gene>
<dbReference type="AlphaFoldDB" id="A3LY55"/>
<organism evidence="2 3">
    <name type="scientific">Scheffersomyces stipitis (strain ATCC 58785 / CBS 6054 / NBRC 10063 / NRRL Y-11545)</name>
    <name type="common">Yeast</name>
    <name type="synonym">Pichia stipitis</name>
    <dbReference type="NCBI Taxonomy" id="322104"/>
    <lineage>
        <taxon>Eukaryota</taxon>
        <taxon>Fungi</taxon>
        <taxon>Dikarya</taxon>
        <taxon>Ascomycota</taxon>
        <taxon>Saccharomycotina</taxon>
        <taxon>Pichiomycetes</taxon>
        <taxon>Debaryomycetaceae</taxon>
        <taxon>Scheffersomyces</taxon>
    </lineage>
</organism>
<dbReference type="InParanoid" id="A3LY55"/>
<dbReference type="PANTHER" id="PTHR46072">
    <property type="entry name" value="AMIDASE-RELATED-RELATED"/>
    <property type="match status" value="1"/>
</dbReference>
<dbReference type="HOGENOM" id="CLU_128876_0_0_1"/>
<dbReference type="InterPro" id="IPR036928">
    <property type="entry name" value="AS_sf"/>
</dbReference>
<protein>
    <submittedName>
        <fullName evidence="2">Uncharacterized protein</fullName>
    </submittedName>
</protein>
<dbReference type="GeneID" id="4840415"/>
<comment type="similarity">
    <text evidence="1">Belongs to the amidase family.</text>
</comment>
<evidence type="ECO:0000313" key="2">
    <source>
        <dbReference type="EMBL" id="ABN67577.1"/>
    </source>
</evidence>
<reference evidence="2 3" key="1">
    <citation type="journal article" date="2007" name="Nat. Biotechnol.">
        <title>Genome sequence of the lignocellulose-bioconverting and xylose-fermenting yeast Pichia stipitis.</title>
        <authorList>
            <person name="Jeffries T.W."/>
            <person name="Grigoriev I.V."/>
            <person name="Grimwood J."/>
            <person name="Laplaza J.M."/>
            <person name="Aerts A."/>
            <person name="Salamov A."/>
            <person name="Schmutz J."/>
            <person name="Lindquist E."/>
            <person name="Dehal P."/>
            <person name="Shapiro H."/>
            <person name="Jin Y.S."/>
            <person name="Passoth V."/>
            <person name="Richardson P.M."/>
        </authorList>
    </citation>
    <scope>NUCLEOTIDE SEQUENCE [LARGE SCALE GENOMIC DNA]</scope>
    <source>
        <strain evidence="3">ATCC 58785 / CBS 6054 / NBRC 10063 / NRRL Y-11545</strain>
    </source>
</reference>
<dbReference type="EMBL" id="CP000500">
    <property type="protein sequence ID" value="ABN67577.1"/>
    <property type="molecule type" value="Genomic_DNA"/>
</dbReference>
<dbReference type="Proteomes" id="UP000002258">
    <property type="component" value="Chromosome 6"/>
</dbReference>
<accession>A3LY55</accession>
<evidence type="ECO:0000313" key="3">
    <source>
        <dbReference type="Proteomes" id="UP000002258"/>
    </source>
</evidence>
<dbReference type="eggNOG" id="ENOG502RQHM">
    <property type="taxonomic scope" value="Eukaryota"/>
</dbReference>
<name>A3LY55_PICST</name>